<evidence type="ECO:0000256" key="1">
    <source>
        <dbReference type="SAM" id="MobiDB-lite"/>
    </source>
</evidence>
<reference evidence="2" key="1">
    <citation type="journal article" date="2014" name="Front. Microbiol.">
        <title>High frequency of phylogenetically diverse reductive dehalogenase-homologous genes in deep subseafloor sedimentary metagenomes.</title>
        <authorList>
            <person name="Kawai M."/>
            <person name="Futagami T."/>
            <person name="Toyoda A."/>
            <person name="Takaki Y."/>
            <person name="Nishi S."/>
            <person name="Hori S."/>
            <person name="Arai W."/>
            <person name="Tsubouchi T."/>
            <person name="Morono Y."/>
            <person name="Uchiyama I."/>
            <person name="Ito T."/>
            <person name="Fujiyama A."/>
            <person name="Inagaki F."/>
            <person name="Takami H."/>
        </authorList>
    </citation>
    <scope>NUCLEOTIDE SEQUENCE</scope>
    <source>
        <strain evidence="2">Expedition CK06-06</strain>
    </source>
</reference>
<accession>X0W9L5</accession>
<dbReference type="AlphaFoldDB" id="X0W9L5"/>
<protein>
    <submittedName>
        <fullName evidence="2">Uncharacterized protein</fullName>
    </submittedName>
</protein>
<proteinExistence type="predicted"/>
<dbReference type="EMBL" id="BARS01020614">
    <property type="protein sequence ID" value="GAG09331.1"/>
    <property type="molecule type" value="Genomic_DNA"/>
</dbReference>
<name>X0W9L5_9ZZZZ</name>
<evidence type="ECO:0000313" key="2">
    <source>
        <dbReference type="EMBL" id="GAG09331.1"/>
    </source>
</evidence>
<comment type="caution">
    <text evidence="2">The sequence shown here is derived from an EMBL/GenBank/DDBJ whole genome shotgun (WGS) entry which is preliminary data.</text>
</comment>
<sequence length="195" mass="23975">MSEVSRASGDRTEAEEDEDAAMNQWERKPHWSRDWLEQELVVKRRTLADIGRQCGVSREAVRQHASRFGLRKSLLWEMIDEEWLRRGIVEERRTMEELAIEIGISYWAIRQARRMYGIKIPRVKDLSAEEQRQRMNERQNHRYATDPECRRKKIACARRWQRNNPERYKEYHRRYQRERYADPERRERKKGEFRP</sequence>
<gene>
    <name evidence="2" type="ORF">S01H1_33209</name>
</gene>
<feature type="region of interest" description="Disordered" evidence="1">
    <location>
        <begin position="1"/>
        <end position="24"/>
    </location>
</feature>
<feature type="non-terminal residue" evidence="2">
    <location>
        <position position="195"/>
    </location>
</feature>
<organism evidence="2">
    <name type="scientific">marine sediment metagenome</name>
    <dbReference type="NCBI Taxonomy" id="412755"/>
    <lineage>
        <taxon>unclassified sequences</taxon>
        <taxon>metagenomes</taxon>
        <taxon>ecological metagenomes</taxon>
    </lineage>
</organism>